<evidence type="ECO:0000256" key="3">
    <source>
        <dbReference type="ARBA" id="ARBA00023082"/>
    </source>
</evidence>
<dbReference type="PRINTS" id="PR00046">
    <property type="entry name" value="SIGMA70FCT"/>
</dbReference>
<comment type="caution">
    <text evidence="8">The sequence shown here is derived from an EMBL/GenBank/DDBJ whole genome shotgun (WGS) entry which is preliminary data.</text>
</comment>
<dbReference type="PROSITE" id="PS00716">
    <property type="entry name" value="SIGMA70_2"/>
    <property type="match status" value="1"/>
</dbReference>
<dbReference type="SUPFAM" id="SSF88946">
    <property type="entry name" value="Sigma2 domain of RNA polymerase sigma factors"/>
    <property type="match status" value="1"/>
</dbReference>
<dbReference type="NCBIfam" id="TIGR02937">
    <property type="entry name" value="sigma70-ECF"/>
    <property type="match status" value="1"/>
</dbReference>
<dbReference type="GO" id="GO:0003677">
    <property type="term" value="F:DNA binding"/>
    <property type="evidence" value="ECO:0007669"/>
    <property type="project" value="UniProtKB-KW"/>
</dbReference>
<feature type="compositionally biased region" description="Basic and acidic residues" evidence="6">
    <location>
        <begin position="228"/>
        <end position="240"/>
    </location>
</feature>
<dbReference type="InterPro" id="IPR036388">
    <property type="entry name" value="WH-like_DNA-bd_sf"/>
</dbReference>
<evidence type="ECO:0000313" key="9">
    <source>
        <dbReference type="Proteomes" id="UP001153076"/>
    </source>
</evidence>
<keyword evidence="3" id="KW-0731">Sigma factor</keyword>
<evidence type="ECO:0000313" key="8">
    <source>
        <dbReference type="EMBL" id="KAJ8442539.1"/>
    </source>
</evidence>
<dbReference type="InterPro" id="IPR007624">
    <property type="entry name" value="RNA_pol_sigma70_r3"/>
</dbReference>
<feature type="domain" description="RNA polymerase sigma-70" evidence="7">
    <location>
        <begin position="520"/>
        <end position="546"/>
    </location>
</feature>
<feature type="compositionally biased region" description="Polar residues" evidence="6">
    <location>
        <begin position="244"/>
        <end position="253"/>
    </location>
</feature>
<comment type="similarity">
    <text evidence="1">Belongs to the sigma-70 factor family.</text>
</comment>
<evidence type="ECO:0000256" key="4">
    <source>
        <dbReference type="ARBA" id="ARBA00023125"/>
    </source>
</evidence>
<dbReference type="InterPro" id="IPR007630">
    <property type="entry name" value="RNA_pol_sigma70_r4"/>
</dbReference>
<reference evidence="8" key="1">
    <citation type="submission" date="2022-04" db="EMBL/GenBank/DDBJ databases">
        <title>Carnegiea gigantea Genome sequencing and assembly v2.</title>
        <authorList>
            <person name="Copetti D."/>
            <person name="Sanderson M.J."/>
            <person name="Burquez A."/>
            <person name="Wojciechowski M.F."/>
        </authorList>
    </citation>
    <scope>NUCLEOTIDE SEQUENCE</scope>
    <source>
        <strain evidence="8">SGP5-SGP5p</strain>
        <tissue evidence="8">Aerial part</tissue>
    </source>
</reference>
<dbReference type="InterPro" id="IPR007627">
    <property type="entry name" value="RNA_pol_sigma70_r2"/>
</dbReference>
<evidence type="ECO:0000256" key="6">
    <source>
        <dbReference type="SAM" id="MobiDB-lite"/>
    </source>
</evidence>
<dbReference type="GO" id="GO:0016987">
    <property type="term" value="F:sigma factor activity"/>
    <property type="evidence" value="ECO:0007669"/>
    <property type="project" value="UniProtKB-KW"/>
</dbReference>
<feature type="region of interest" description="Disordered" evidence="6">
    <location>
        <begin position="228"/>
        <end position="262"/>
    </location>
</feature>
<dbReference type="Pfam" id="PF04542">
    <property type="entry name" value="Sigma70_r2"/>
    <property type="match status" value="1"/>
</dbReference>
<dbReference type="InterPro" id="IPR050239">
    <property type="entry name" value="Sigma-70_RNA_pol_init_factors"/>
</dbReference>
<dbReference type="InterPro" id="IPR013325">
    <property type="entry name" value="RNA_pol_sigma_r2"/>
</dbReference>
<protein>
    <recommendedName>
        <fullName evidence="7">RNA polymerase sigma-70 domain-containing protein</fullName>
    </recommendedName>
</protein>
<proteinExistence type="inferred from homology"/>
<dbReference type="CDD" id="cd06171">
    <property type="entry name" value="Sigma70_r4"/>
    <property type="match status" value="1"/>
</dbReference>
<dbReference type="GO" id="GO:0071482">
    <property type="term" value="P:cellular response to light stimulus"/>
    <property type="evidence" value="ECO:0007669"/>
    <property type="project" value="UniProtKB-ARBA"/>
</dbReference>
<dbReference type="Pfam" id="PF04539">
    <property type="entry name" value="Sigma70_r3"/>
    <property type="match status" value="1"/>
</dbReference>
<dbReference type="EMBL" id="JAKOGI010000139">
    <property type="protein sequence ID" value="KAJ8442539.1"/>
    <property type="molecule type" value="Genomic_DNA"/>
</dbReference>
<keyword evidence="2" id="KW-0805">Transcription regulation</keyword>
<dbReference type="PANTHER" id="PTHR30603:SF57">
    <property type="entry name" value="RNA POLYMERASE SIGMA FACTOR SIGB"/>
    <property type="match status" value="1"/>
</dbReference>
<dbReference type="PANTHER" id="PTHR30603">
    <property type="entry name" value="RNA POLYMERASE SIGMA FACTOR RPO"/>
    <property type="match status" value="1"/>
</dbReference>
<dbReference type="GO" id="GO:0006352">
    <property type="term" value="P:DNA-templated transcription initiation"/>
    <property type="evidence" value="ECO:0007669"/>
    <property type="project" value="InterPro"/>
</dbReference>
<dbReference type="AlphaFoldDB" id="A0A9Q1KGP0"/>
<organism evidence="8 9">
    <name type="scientific">Carnegiea gigantea</name>
    <dbReference type="NCBI Taxonomy" id="171969"/>
    <lineage>
        <taxon>Eukaryota</taxon>
        <taxon>Viridiplantae</taxon>
        <taxon>Streptophyta</taxon>
        <taxon>Embryophyta</taxon>
        <taxon>Tracheophyta</taxon>
        <taxon>Spermatophyta</taxon>
        <taxon>Magnoliopsida</taxon>
        <taxon>eudicotyledons</taxon>
        <taxon>Gunneridae</taxon>
        <taxon>Pentapetalae</taxon>
        <taxon>Caryophyllales</taxon>
        <taxon>Cactineae</taxon>
        <taxon>Cactaceae</taxon>
        <taxon>Cactoideae</taxon>
        <taxon>Echinocereeae</taxon>
        <taxon>Carnegiea</taxon>
    </lineage>
</organism>
<dbReference type="SUPFAM" id="SSF88659">
    <property type="entry name" value="Sigma3 and sigma4 domains of RNA polymerase sigma factors"/>
    <property type="match status" value="2"/>
</dbReference>
<sequence>MTCLLPQFKCQPYTFSISSKLHPLPSPTSSPPLRTRDSVCFRTQCPLSASSSTSNVETAVLDIGKLHLPYVEANSSSLLAYGSLTYLNPEGSPTEAKFDVTLAAKMPIEMEEAVVAAAAAEALALARAAAKLARDAALMASSSLSSKAKSKSEVLSEGQSLRFKSVQLLESEQFGGVGTTKIADTSLRERCHILYTISDHDGLDPTNEELQLLEAELAESIAVKSTRQVERKAKRERAAEKAASNVTIKSGSNSRRRRTSVPEVNHSDPLHFLLGATSRCKLLTASEEVELSAGIQDLLKLQMLHQELQEKCGGEPSFAQWAAAAGVDQITLRKRLTHGIFCKDKMIRSNMRLVISIAKKYQGTGMNLLDLVQQGCRGLSRGAEKFDGSKGFSLIIVLVMQCHMVQATYKVKQATKQLYCKKGRQPDNEEVAEAAGLSMKKLNAVLMTPKAPWSLDQRFGDHKSPRPSETIAHPGEQTLEDVLIKQIMKEDLNKVLDTLGTRAKRVIQCRFGLEDGRRKTLLEIGKMMGVSRERIRQIELKAFRQLQNEKKIKDMERYFLP</sequence>
<keyword evidence="9" id="KW-1185">Reference proteome</keyword>
<evidence type="ECO:0000259" key="7">
    <source>
        <dbReference type="PROSITE" id="PS00716"/>
    </source>
</evidence>
<dbReference type="OrthoDB" id="206108at2759"/>
<dbReference type="Gene3D" id="1.10.10.10">
    <property type="entry name" value="Winged helix-like DNA-binding domain superfamily/Winged helix DNA-binding domain"/>
    <property type="match status" value="2"/>
</dbReference>
<evidence type="ECO:0000256" key="1">
    <source>
        <dbReference type="ARBA" id="ARBA00007788"/>
    </source>
</evidence>
<dbReference type="Gene3D" id="1.10.601.10">
    <property type="entry name" value="RNA Polymerase Primary Sigma Factor"/>
    <property type="match status" value="1"/>
</dbReference>
<evidence type="ECO:0000256" key="5">
    <source>
        <dbReference type="ARBA" id="ARBA00023163"/>
    </source>
</evidence>
<accession>A0A9Q1KGP0</accession>
<keyword evidence="5" id="KW-0804">Transcription</keyword>
<dbReference type="InterPro" id="IPR013324">
    <property type="entry name" value="RNA_pol_sigma_r3/r4-like"/>
</dbReference>
<dbReference type="InterPro" id="IPR000943">
    <property type="entry name" value="RNA_pol_sigma70"/>
</dbReference>
<dbReference type="Proteomes" id="UP001153076">
    <property type="component" value="Unassembled WGS sequence"/>
</dbReference>
<dbReference type="Pfam" id="PF04545">
    <property type="entry name" value="Sigma70_r4"/>
    <property type="match status" value="1"/>
</dbReference>
<dbReference type="InterPro" id="IPR014284">
    <property type="entry name" value="RNA_pol_sigma-70_dom"/>
</dbReference>
<evidence type="ECO:0000256" key="2">
    <source>
        <dbReference type="ARBA" id="ARBA00023015"/>
    </source>
</evidence>
<name>A0A9Q1KGP0_9CARY</name>
<gene>
    <name evidence="8" type="ORF">Cgig2_026481</name>
</gene>
<keyword evidence="4" id="KW-0238">DNA-binding</keyword>